<dbReference type="Proteomes" id="UP001162030">
    <property type="component" value="Chromosome"/>
</dbReference>
<evidence type="ECO:0008006" key="4">
    <source>
        <dbReference type="Google" id="ProtNLM"/>
    </source>
</evidence>
<name>A0ABM9HZ49_9GAMM</name>
<feature type="transmembrane region" description="Helical" evidence="1">
    <location>
        <begin position="31"/>
        <end position="52"/>
    </location>
</feature>
<proteinExistence type="predicted"/>
<dbReference type="EMBL" id="OX458333">
    <property type="protein sequence ID" value="CAI8783268.1"/>
    <property type="molecule type" value="Genomic_DNA"/>
</dbReference>
<evidence type="ECO:0000313" key="3">
    <source>
        <dbReference type="Proteomes" id="UP001162030"/>
    </source>
</evidence>
<protein>
    <recommendedName>
        <fullName evidence="4">Integral membrane protein</fullName>
    </recommendedName>
</protein>
<organism evidence="2 3">
    <name type="scientific">Methylocaldum szegediense</name>
    <dbReference type="NCBI Taxonomy" id="73780"/>
    <lineage>
        <taxon>Bacteria</taxon>
        <taxon>Pseudomonadati</taxon>
        <taxon>Pseudomonadota</taxon>
        <taxon>Gammaproteobacteria</taxon>
        <taxon>Methylococcales</taxon>
        <taxon>Methylococcaceae</taxon>
        <taxon>Methylocaldum</taxon>
    </lineage>
</organism>
<dbReference type="InterPro" id="IPR043912">
    <property type="entry name" value="DUF5765"/>
</dbReference>
<evidence type="ECO:0000256" key="1">
    <source>
        <dbReference type="SAM" id="Phobius"/>
    </source>
</evidence>
<feature type="transmembrane region" description="Helical" evidence="1">
    <location>
        <begin position="97"/>
        <end position="116"/>
    </location>
</feature>
<accession>A0ABM9HZ49</accession>
<keyword evidence="1" id="KW-1133">Transmembrane helix</keyword>
<sequence>MCWSGEASAMLATSGFATASYLAYKGETRELWVPLTYFACMELLQAATYIYIDQCDTPQNQLLTWLGYLHITFQPFFVNMVALYFIPEQVKRRISGIVYSLCGLASLAMLLKLYPFSWARTCIPGYEGFCGRLVCSTSGDWHIAWQLPLNGLLSDYPNHLIPFRFGLHGFAYFAASFFLPFLYGSWRFVALHLVAGPLLADILTRHPNEHAAVWCLLSIGLCVSVIKTPLRRLLRVEHWPGYRLWMDKPLNEIGEGVTPALALNNRYADPPPPRGPKLNAWNNRQRRGLRAKRIGIRTNRPMERVVKRTDLDPVRLEYDGGITMTRARISSKSRPKGGSKTYVF</sequence>
<feature type="transmembrane region" description="Helical" evidence="1">
    <location>
        <begin position="64"/>
        <end position="85"/>
    </location>
</feature>
<evidence type="ECO:0000313" key="2">
    <source>
        <dbReference type="EMBL" id="CAI8783268.1"/>
    </source>
</evidence>
<keyword evidence="1" id="KW-0812">Transmembrane</keyword>
<reference evidence="2 3" key="1">
    <citation type="submission" date="2023-03" db="EMBL/GenBank/DDBJ databases">
        <authorList>
            <person name="Pearce D."/>
        </authorList>
    </citation>
    <scope>NUCLEOTIDE SEQUENCE [LARGE SCALE GENOMIC DNA]</scope>
    <source>
        <strain evidence="2">Msz</strain>
    </source>
</reference>
<gene>
    <name evidence="2" type="ORF">MSZNOR_1261</name>
</gene>
<feature type="transmembrane region" description="Helical" evidence="1">
    <location>
        <begin position="161"/>
        <end position="181"/>
    </location>
</feature>
<keyword evidence="3" id="KW-1185">Reference proteome</keyword>
<keyword evidence="1" id="KW-0472">Membrane</keyword>
<dbReference type="Pfam" id="PF19069">
    <property type="entry name" value="DUF5765"/>
    <property type="match status" value="1"/>
</dbReference>